<dbReference type="AlphaFoldDB" id="A0A8S2IZE4"/>
<dbReference type="Proteomes" id="UP000682733">
    <property type="component" value="Unassembled WGS sequence"/>
</dbReference>
<reference evidence="3" key="1">
    <citation type="submission" date="2021-02" db="EMBL/GenBank/DDBJ databases">
        <authorList>
            <person name="Nowell W R."/>
        </authorList>
    </citation>
    <scope>NUCLEOTIDE SEQUENCE</scope>
</reference>
<feature type="transmembrane region" description="Helical" evidence="1">
    <location>
        <begin position="45"/>
        <end position="65"/>
    </location>
</feature>
<feature type="transmembrane region" description="Helical" evidence="1">
    <location>
        <begin position="12"/>
        <end position="30"/>
    </location>
</feature>
<evidence type="ECO:0000256" key="1">
    <source>
        <dbReference type="SAM" id="Phobius"/>
    </source>
</evidence>
<dbReference type="EMBL" id="CAJNOK010006859">
    <property type="protein sequence ID" value="CAF1016632.1"/>
    <property type="molecule type" value="Genomic_DNA"/>
</dbReference>
<keyword evidence="1" id="KW-0812">Transmembrane</keyword>
<protein>
    <submittedName>
        <fullName evidence="3">Uncharacterized protein</fullName>
    </submittedName>
</protein>
<evidence type="ECO:0000313" key="2">
    <source>
        <dbReference type="EMBL" id="CAF1016632.1"/>
    </source>
</evidence>
<dbReference type="Proteomes" id="UP000677228">
    <property type="component" value="Unassembled WGS sequence"/>
</dbReference>
<gene>
    <name evidence="2" type="ORF">OVA965_LOCUS15314</name>
    <name evidence="3" type="ORF">TMI583_LOCUS15317</name>
</gene>
<accession>A0A8S2IZE4</accession>
<dbReference type="EMBL" id="CAJOBA010006866">
    <property type="protein sequence ID" value="CAF3785632.1"/>
    <property type="molecule type" value="Genomic_DNA"/>
</dbReference>
<name>A0A8S2IZE4_9BILA</name>
<comment type="caution">
    <text evidence="3">The sequence shown here is derived from an EMBL/GenBank/DDBJ whole genome shotgun (WGS) entry which is preliminary data.</text>
</comment>
<keyword evidence="1" id="KW-1133">Transmembrane helix</keyword>
<feature type="transmembrane region" description="Helical" evidence="1">
    <location>
        <begin position="109"/>
        <end position="127"/>
    </location>
</feature>
<sequence>MEKRCNSKQIVFGSICYSLCFIMTIISYIMSKQLKQQHISTLDLFTWVMVLLSYLTNFLISPYMLNDPKHPKYTRLKYLNRLLKFHAFTGLLTIQLGIITLFYRSILFGYLFALLVLFTHIPSVILLTPYAGGFKRMIISGYNCLILFGTFFQVLQILFNLNENDFSELNFAKCFILLHDYSYTRIFYAITYWNIHKFNWLFNNLNNSNQQTQRNFIYTNAICLATFWIVPIIDRYFGFLIAISLYFNVILNHKRKIAREITNGIEIYFLIMILICSIGCYMSLYINYMLILIYCTYVILF</sequence>
<keyword evidence="1" id="KW-0472">Membrane</keyword>
<evidence type="ECO:0000313" key="3">
    <source>
        <dbReference type="EMBL" id="CAF3785632.1"/>
    </source>
</evidence>
<feature type="transmembrane region" description="Helical" evidence="1">
    <location>
        <begin position="217"/>
        <end position="247"/>
    </location>
</feature>
<feature type="transmembrane region" description="Helical" evidence="1">
    <location>
        <begin position="85"/>
        <end position="103"/>
    </location>
</feature>
<feature type="transmembrane region" description="Helical" evidence="1">
    <location>
        <begin position="267"/>
        <end position="300"/>
    </location>
</feature>
<feature type="transmembrane region" description="Helical" evidence="1">
    <location>
        <begin position="139"/>
        <end position="159"/>
    </location>
</feature>
<evidence type="ECO:0000313" key="4">
    <source>
        <dbReference type="Proteomes" id="UP000682733"/>
    </source>
</evidence>
<proteinExistence type="predicted"/>
<organism evidence="3 4">
    <name type="scientific">Didymodactylos carnosus</name>
    <dbReference type="NCBI Taxonomy" id="1234261"/>
    <lineage>
        <taxon>Eukaryota</taxon>
        <taxon>Metazoa</taxon>
        <taxon>Spiralia</taxon>
        <taxon>Gnathifera</taxon>
        <taxon>Rotifera</taxon>
        <taxon>Eurotatoria</taxon>
        <taxon>Bdelloidea</taxon>
        <taxon>Philodinida</taxon>
        <taxon>Philodinidae</taxon>
        <taxon>Didymodactylos</taxon>
    </lineage>
</organism>